<keyword evidence="3" id="KW-0645">Protease</keyword>
<dbReference type="PRINTS" id="PR00722">
    <property type="entry name" value="CHYMOTRYPSIN"/>
</dbReference>
<dbReference type="SMART" id="SM00020">
    <property type="entry name" value="Tryp_SPc"/>
    <property type="match status" value="1"/>
</dbReference>
<dbReference type="GO" id="GO:0004252">
    <property type="term" value="F:serine-type endopeptidase activity"/>
    <property type="evidence" value="ECO:0007669"/>
    <property type="project" value="InterPro"/>
</dbReference>
<dbReference type="AlphaFoldDB" id="A0A1R0H8S2"/>
<feature type="region of interest" description="Disordered" evidence="4">
    <location>
        <begin position="373"/>
        <end position="418"/>
    </location>
</feature>
<keyword evidence="5" id="KW-0732">Signal</keyword>
<feature type="region of interest" description="Disordered" evidence="4">
    <location>
        <begin position="289"/>
        <end position="353"/>
    </location>
</feature>
<dbReference type="InterPro" id="IPR050430">
    <property type="entry name" value="Peptidase_S1"/>
</dbReference>
<proteinExistence type="inferred from homology"/>
<gene>
    <name evidence="7" type="ORF">AYI68_g283</name>
</gene>
<comment type="caution">
    <text evidence="7">The sequence shown here is derived from an EMBL/GenBank/DDBJ whole genome shotgun (WGS) entry which is preliminary data.</text>
</comment>
<feature type="region of interest" description="Disordered" evidence="4">
    <location>
        <begin position="443"/>
        <end position="462"/>
    </location>
</feature>
<dbReference type="PROSITE" id="PS00135">
    <property type="entry name" value="TRYPSIN_SER"/>
    <property type="match status" value="1"/>
</dbReference>
<keyword evidence="3" id="KW-0378">Hydrolase</keyword>
<dbReference type="PROSITE" id="PS00134">
    <property type="entry name" value="TRYPSIN_HIS"/>
    <property type="match status" value="1"/>
</dbReference>
<dbReference type="InterPro" id="IPR001254">
    <property type="entry name" value="Trypsin_dom"/>
</dbReference>
<feature type="signal peptide" evidence="5">
    <location>
        <begin position="1"/>
        <end position="17"/>
    </location>
</feature>
<keyword evidence="2" id="KW-1015">Disulfide bond</keyword>
<feature type="domain" description="Peptidase S1" evidence="6">
    <location>
        <begin position="30"/>
        <end position="275"/>
    </location>
</feature>
<dbReference type="EMBL" id="LSSL01000086">
    <property type="protein sequence ID" value="OLY85521.1"/>
    <property type="molecule type" value="Genomic_DNA"/>
</dbReference>
<evidence type="ECO:0000256" key="2">
    <source>
        <dbReference type="ARBA" id="ARBA00023157"/>
    </source>
</evidence>
<dbReference type="Proteomes" id="UP000187455">
    <property type="component" value="Unassembled WGS sequence"/>
</dbReference>
<evidence type="ECO:0000256" key="4">
    <source>
        <dbReference type="SAM" id="MobiDB-lite"/>
    </source>
</evidence>
<dbReference type="InterPro" id="IPR001314">
    <property type="entry name" value="Peptidase_S1A"/>
</dbReference>
<dbReference type="Pfam" id="PF00089">
    <property type="entry name" value="Trypsin"/>
    <property type="match status" value="1"/>
</dbReference>
<dbReference type="PANTHER" id="PTHR24276:SF91">
    <property type="entry name" value="AT26814P-RELATED"/>
    <property type="match status" value="1"/>
</dbReference>
<dbReference type="InterPro" id="IPR018114">
    <property type="entry name" value="TRYPSIN_HIS"/>
</dbReference>
<evidence type="ECO:0000313" key="8">
    <source>
        <dbReference type="Proteomes" id="UP000187455"/>
    </source>
</evidence>
<dbReference type="GO" id="GO:0006508">
    <property type="term" value="P:proteolysis"/>
    <property type="evidence" value="ECO:0007669"/>
    <property type="project" value="UniProtKB-KW"/>
</dbReference>
<name>A0A1R0H8S2_9FUNG</name>
<dbReference type="OrthoDB" id="6380398at2759"/>
<dbReference type="PANTHER" id="PTHR24276">
    <property type="entry name" value="POLYSERASE-RELATED"/>
    <property type="match status" value="1"/>
</dbReference>
<dbReference type="InterPro" id="IPR043504">
    <property type="entry name" value="Peptidase_S1_PA_chymotrypsin"/>
</dbReference>
<dbReference type="InterPro" id="IPR009003">
    <property type="entry name" value="Peptidase_S1_PA"/>
</dbReference>
<dbReference type="SUPFAM" id="SSF50494">
    <property type="entry name" value="Trypsin-like serine proteases"/>
    <property type="match status" value="1"/>
</dbReference>
<protein>
    <submittedName>
        <fullName evidence="7">Proclotting enzyme</fullName>
    </submittedName>
</protein>
<feature type="chain" id="PRO_5012864698" evidence="5">
    <location>
        <begin position="18"/>
        <end position="486"/>
    </location>
</feature>
<dbReference type="PROSITE" id="PS50240">
    <property type="entry name" value="TRYPSIN_DOM"/>
    <property type="match status" value="1"/>
</dbReference>
<evidence type="ECO:0000256" key="1">
    <source>
        <dbReference type="ARBA" id="ARBA00007664"/>
    </source>
</evidence>
<evidence type="ECO:0000256" key="5">
    <source>
        <dbReference type="SAM" id="SignalP"/>
    </source>
</evidence>
<accession>A0A1R0H8S2</accession>
<keyword evidence="8" id="KW-1185">Reference proteome</keyword>
<reference evidence="7 8" key="1">
    <citation type="journal article" date="2016" name="Mol. Biol. Evol.">
        <title>Genome-Wide Survey of Gut Fungi (Harpellales) Reveals the First Horizontally Transferred Ubiquitin Gene from a Mosquito Host.</title>
        <authorList>
            <person name="Wang Y."/>
            <person name="White M.M."/>
            <person name="Kvist S."/>
            <person name="Moncalvo J.M."/>
        </authorList>
    </citation>
    <scope>NUCLEOTIDE SEQUENCE [LARGE SCALE GENOMIC DNA]</scope>
    <source>
        <strain evidence="7 8">ALG-7-W6</strain>
    </source>
</reference>
<dbReference type="InterPro" id="IPR033116">
    <property type="entry name" value="TRYPSIN_SER"/>
</dbReference>
<dbReference type="Gene3D" id="2.40.10.10">
    <property type="entry name" value="Trypsin-like serine proteases"/>
    <property type="match status" value="1"/>
</dbReference>
<evidence type="ECO:0000259" key="6">
    <source>
        <dbReference type="PROSITE" id="PS50240"/>
    </source>
</evidence>
<organism evidence="7 8">
    <name type="scientific">Smittium mucronatum</name>
    <dbReference type="NCBI Taxonomy" id="133383"/>
    <lineage>
        <taxon>Eukaryota</taxon>
        <taxon>Fungi</taxon>
        <taxon>Fungi incertae sedis</taxon>
        <taxon>Zoopagomycota</taxon>
        <taxon>Kickxellomycotina</taxon>
        <taxon>Harpellomycetes</taxon>
        <taxon>Harpellales</taxon>
        <taxon>Legeriomycetaceae</taxon>
        <taxon>Smittium</taxon>
    </lineage>
</organism>
<evidence type="ECO:0000313" key="7">
    <source>
        <dbReference type="EMBL" id="OLY85521.1"/>
    </source>
</evidence>
<dbReference type="STRING" id="133383.A0A1R0H8S2"/>
<keyword evidence="3" id="KW-0720">Serine protease</keyword>
<dbReference type="CDD" id="cd00190">
    <property type="entry name" value="Tryp_SPc"/>
    <property type="match status" value="1"/>
</dbReference>
<evidence type="ECO:0000256" key="3">
    <source>
        <dbReference type="RuleBase" id="RU363034"/>
    </source>
</evidence>
<comment type="similarity">
    <text evidence="1">Belongs to the peptidase S1 family.</text>
</comment>
<dbReference type="FunFam" id="2.40.10.10:FF:000068">
    <property type="entry name" value="transmembrane protease serine 2"/>
    <property type="match status" value="1"/>
</dbReference>
<sequence length="486" mass="49748">MIFPVVIIFWYLVSVSAQTNQVQQSVLDRILNGFQATSSSFQYASFIYINLGSTGVVCTGSLISSNAILTAAHCLVNSSGSPYDSSEVSVSVGSLENIQSNPNIYGASSLITHPKYDRSAKTNDIGIILLKSSVTQVSQFAKIYDLPVQSSIQLQAAGWGVTSNDPSSQAPSSTLIYAPISISSSDSCLKYNSNWSGNNGPVICTQNVNGQDTCFGDSGGPLAVSSDSSRPILGITSFGVDPSSNSSSLQCGADGGFGYYTNANYYIDWISSTSSVSTSDLVFSSFSSSGSSSSSSQSSLVQSGSSSQSSGSSNQQSSSSVGVSDQSSDISSTVSIQLSSTSPDQSSSLLSQTSSNLQSATSTSASSLIGSTSSASSNIDSSSSSVTSTSQPSLSGSTSSASSNNSNSSASLSASSDDQAPQVNQFPVLTVVAFSNQIAFASSDSSRSSSSSSASGSTTATTTATNSHHKIVPFSGYWILLVLFLI</sequence>